<evidence type="ECO:0000256" key="8">
    <source>
        <dbReference type="ARBA" id="ARBA00047481"/>
    </source>
</evidence>
<dbReference type="Pfam" id="PF00155">
    <property type="entry name" value="Aminotran_1_2"/>
    <property type="match status" value="1"/>
</dbReference>
<keyword evidence="5 9" id="KW-0032">Aminotransferase</keyword>
<protein>
    <recommendedName>
        <fullName evidence="9">Histidinol-phosphate aminotransferase</fullName>
        <ecNumber evidence="9">2.6.1.9</ecNumber>
    </recommendedName>
    <alternativeName>
        <fullName evidence="9">Imidazole acetol-phosphate transaminase</fullName>
    </alternativeName>
</protein>
<evidence type="ECO:0000256" key="1">
    <source>
        <dbReference type="ARBA" id="ARBA00001933"/>
    </source>
</evidence>
<dbReference type="InterPro" id="IPR015421">
    <property type="entry name" value="PyrdxlP-dep_Trfase_major"/>
</dbReference>
<dbReference type="CDD" id="cd00609">
    <property type="entry name" value="AAT_like"/>
    <property type="match status" value="1"/>
</dbReference>
<dbReference type="HAMAP" id="MF_01023">
    <property type="entry name" value="HisC_aminotrans_2"/>
    <property type="match status" value="1"/>
</dbReference>
<dbReference type="InterPro" id="IPR004839">
    <property type="entry name" value="Aminotransferase_I/II_large"/>
</dbReference>
<dbReference type="GO" id="GO:0030170">
    <property type="term" value="F:pyridoxal phosphate binding"/>
    <property type="evidence" value="ECO:0007669"/>
    <property type="project" value="InterPro"/>
</dbReference>
<reference evidence="11 12" key="1">
    <citation type="submission" date="2016-10" db="EMBL/GenBank/DDBJ databases">
        <authorList>
            <person name="de Groot N.N."/>
        </authorList>
    </citation>
    <scope>NUCLEOTIDE SEQUENCE [LARGE SCALE GENOMIC DNA]</scope>
    <source>
        <strain evidence="11 12">JCM 18415</strain>
    </source>
</reference>
<feature type="modified residue" description="N6-(pyridoxal phosphate)lysine" evidence="9">
    <location>
        <position position="210"/>
    </location>
</feature>
<dbReference type="EMBL" id="FOYD01000001">
    <property type="protein sequence ID" value="SFQ57594.1"/>
    <property type="molecule type" value="Genomic_DNA"/>
</dbReference>
<dbReference type="OrthoDB" id="9809616at2"/>
<name>A0A1I5ZM63_9GAMM</name>
<dbReference type="InterPro" id="IPR015424">
    <property type="entry name" value="PyrdxlP-dep_Trfase"/>
</dbReference>
<comment type="cofactor">
    <cofactor evidence="1 9">
        <name>pyridoxal 5'-phosphate</name>
        <dbReference type="ChEBI" id="CHEBI:597326"/>
    </cofactor>
</comment>
<dbReference type="PROSITE" id="PS00599">
    <property type="entry name" value="AA_TRANSFER_CLASS_2"/>
    <property type="match status" value="1"/>
</dbReference>
<evidence type="ECO:0000256" key="7">
    <source>
        <dbReference type="ARBA" id="ARBA00022898"/>
    </source>
</evidence>
<evidence type="ECO:0000313" key="11">
    <source>
        <dbReference type="EMBL" id="SFQ57594.1"/>
    </source>
</evidence>
<dbReference type="RefSeq" id="WP_090535991.1">
    <property type="nucleotide sequence ID" value="NZ_FOYD01000001.1"/>
</dbReference>
<keyword evidence="9" id="KW-0368">Histidine biosynthesis</keyword>
<proteinExistence type="inferred from homology"/>
<dbReference type="PANTHER" id="PTHR43643:SF3">
    <property type="entry name" value="HISTIDINOL-PHOSPHATE AMINOTRANSFERASE"/>
    <property type="match status" value="1"/>
</dbReference>
<accession>A0A1I5ZM63</accession>
<comment type="catalytic activity">
    <reaction evidence="8 9">
        <text>L-histidinol phosphate + 2-oxoglutarate = 3-(imidazol-4-yl)-2-oxopropyl phosphate + L-glutamate</text>
        <dbReference type="Rhea" id="RHEA:23744"/>
        <dbReference type="ChEBI" id="CHEBI:16810"/>
        <dbReference type="ChEBI" id="CHEBI:29985"/>
        <dbReference type="ChEBI" id="CHEBI:57766"/>
        <dbReference type="ChEBI" id="CHEBI:57980"/>
        <dbReference type="EC" id="2.6.1.9"/>
    </reaction>
</comment>
<dbReference type="NCBIfam" id="TIGR01141">
    <property type="entry name" value="hisC"/>
    <property type="match status" value="1"/>
</dbReference>
<keyword evidence="6 9" id="KW-0808">Transferase</keyword>
<gene>
    <name evidence="9" type="primary">hisC</name>
    <name evidence="11" type="ORF">SAMN05216578_101135</name>
</gene>
<comment type="similarity">
    <text evidence="3 9">Belongs to the class-II pyridoxal-phosphate-dependent aminotransferase family. Histidinol-phosphate aminotransferase subfamily.</text>
</comment>
<keyword evidence="9" id="KW-0028">Amino-acid biosynthesis</keyword>
<organism evidence="11 12">
    <name type="scientific">Halopseudomonas formosensis</name>
    <dbReference type="NCBI Taxonomy" id="1002526"/>
    <lineage>
        <taxon>Bacteria</taxon>
        <taxon>Pseudomonadati</taxon>
        <taxon>Pseudomonadota</taxon>
        <taxon>Gammaproteobacteria</taxon>
        <taxon>Pseudomonadales</taxon>
        <taxon>Pseudomonadaceae</taxon>
        <taxon>Halopseudomonas</taxon>
    </lineage>
</organism>
<dbReference type="InterPro" id="IPR015422">
    <property type="entry name" value="PyrdxlP-dep_Trfase_small"/>
</dbReference>
<dbReference type="InterPro" id="IPR005861">
    <property type="entry name" value="HisP_aminotrans"/>
</dbReference>
<evidence type="ECO:0000313" key="12">
    <source>
        <dbReference type="Proteomes" id="UP000242815"/>
    </source>
</evidence>
<evidence type="ECO:0000256" key="3">
    <source>
        <dbReference type="ARBA" id="ARBA00007970"/>
    </source>
</evidence>
<evidence type="ECO:0000256" key="6">
    <source>
        <dbReference type="ARBA" id="ARBA00022679"/>
    </source>
</evidence>
<dbReference type="Proteomes" id="UP000242815">
    <property type="component" value="Unassembled WGS sequence"/>
</dbReference>
<dbReference type="GO" id="GO:0000105">
    <property type="term" value="P:L-histidine biosynthetic process"/>
    <property type="evidence" value="ECO:0007669"/>
    <property type="project" value="UniProtKB-UniRule"/>
</dbReference>
<dbReference type="GO" id="GO:0004400">
    <property type="term" value="F:histidinol-phosphate transaminase activity"/>
    <property type="evidence" value="ECO:0007669"/>
    <property type="project" value="UniProtKB-UniRule"/>
</dbReference>
<evidence type="ECO:0000256" key="5">
    <source>
        <dbReference type="ARBA" id="ARBA00022576"/>
    </source>
</evidence>
<dbReference type="STRING" id="1002526.SAMN05216578_101135"/>
<evidence type="ECO:0000256" key="2">
    <source>
        <dbReference type="ARBA" id="ARBA00005011"/>
    </source>
</evidence>
<comment type="subunit">
    <text evidence="4 9">Homodimer.</text>
</comment>
<dbReference type="InterPro" id="IPR050106">
    <property type="entry name" value="HistidinolP_aminotransfase"/>
</dbReference>
<dbReference type="AlphaFoldDB" id="A0A1I5ZM63"/>
<sequence>MSRFWSPFVKDLVPYVPGEQPKLDNLVKLNTNENPYGPSPKVIEAIRAQLDDSLRLYPAPNADDLKQAIADYHGVASSQVFVGNGSDEVLAHLFNGLFQHGKPVLMPDISYSFYPVYCNLYGIEARALPLDENFRMRVDDYQGENGGIIFPNPNAPTGILLPLDGIEQILKANPDSVVVVDEAYVDFGGESAIALVDSYPNLLVTQTLSKSRSLAGLRVGFAVGHADLIEGLERIKNSFNSYPLDRLAIAGAVAAFEDQAWFEKCCNAVIDTREQLSAALAERGFEVLPSAANFVLARHPERDAGELAASLRERRVIVRHFRQPRIEQHLRITVGTPQQNQALLDALDALLQG</sequence>
<dbReference type="EC" id="2.6.1.9" evidence="9"/>
<dbReference type="SUPFAM" id="SSF53383">
    <property type="entry name" value="PLP-dependent transferases"/>
    <property type="match status" value="1"/>
</dbReference>
<dbReference type="Gene3D" id="3.90.1150.10">
    <property type="entry name" value="Aspartate Aminotransferase, domain 1"/>
    <property type="match status" value="1"/>
</dbReference>
<evidence type="ECO:0000259" key="10">
    <source>
        <dbReference type="Pfam" id="PF00155"/>
    </source>
</evidence>
<dbReference type="PANTHER" id="PTHR43643">
    <property type="entry name" value="HISTIDINOL-PHOSPHATE AMINOTRANSFERASE 2"/>
    <property type="match status" value="1"/>
</dbReference>
<dbReference type="InterPro" id="IPR001917">
    <property type="entry name" value="Aminotrans_II_pyridoxalP_BS"/>
</dbReference>
<keyword evidence="7 9" id="KW-0663">Pyridoxal phosphate</keyword>
<feature type="domain" description="Aminotransferase class I/classII large" evidence="10">
    <location>
        <begin position="25"/>
        <end position="347"/>
    </location>
</feature>
<comment type="pathway">
    <text evidence="2 9">Amino-acid biosynthesis; L-histidine biosynthesis; L-histidine from 5-phospho-alpha-D-ribose 1-diphosphate: step 7/9.</text>
</comment>
<evidence type="ECO:0000256" key="9">
    <source>
        <dbReference type="HAMAP-Rule" id="MF_01023"/>
    </source>
</evidence>
<dbReference type="UniPathway" id="UPA00031">
    <property type="reaction ID" value="UER00012"/>
</dbReference>
<dbReference type="Gene3D" id="3.40.640.10">
    <property type="entry name" value="Type I PLP-dependent aspartate aminotransferase-like (Major domain)"/>
    <property type="match status" value="1"/>
</dbReference>
<evidence type="ECO:0000256" key="4">
    <source>
        <dbReference type="ARBA" id="ARBA00011738"/>
    </source>
</evidence>